<dbReference type="PANTHER" id="PTHR10584:SF166">
    <property type="entry name" value="RIBOKINASE"/>
    <property type="match status" value="1"/>
</dbReference>
<dbReference type="CDD" id="cd01174">
    <property type="entry name" value="ribokinase"/>
    <property type="match status" value="1"/>
</dbReference>
<dbReference type="InterPro" id="IPR011611">
    <property type="entry name" value="PfkB_dom"/>
</dbReference>
<protein>
    <recommendedName>
        <fullName evidence="10">Carbohydrate kinase PfkB domain-containing protein</fullName>
    </recommendedName>
</protein>
<dbReference type="GO" id="GO:0004747">
    <property type="term" value="F:ribokinase activity"/>
    <property type="evidence" value="ECO:0007669"/>
    <property type="project" value="InterPro"/>
</dbReference>
<evidence type="ECO:0000256" key="4">
    <source>
        <dbReference type="ARBA" id="ARBA00022777"/>
    </source>
</evidence>
<evidence type="ECO:0000313" key="12">
    <source>
        <dbReference type="Proteomes" id="UP001152888"/>
    </source>
</evidence>
<evidence type="ECO:0000256" key="9">
    <source>
        <dbReference type="SAM" id="MobiDB-lite"/>
    </source>
</evidence>
<gene>
    <name evidence="11" type="ORF">ACAOBT_LOCUS24900</name>
</gene>
<dbReference type="Pfam" id="PF00294">
    <property type="entry name" value="PfkB"/>
    <property type="match status" value="1"/>
</dbReference>
<dbReference type="Proteomes" id="UP001152888">
    <property type="component" value="Unassembled WGS sequence"/>
</dbReference>
<dbReference type="GO" id="GO:0006014">
    <property type="term" value="P:D-ribose metabolic process"/>
    <property type="evidence" value="ECO:0007669"/>
    <property type="project" value="InterPro"/>
</dbReference>
<keyword evidence="2" id="KW-0479">Metal-binding</keyword>
<evidence type="ECO:0000256" key="5">
    <source>
        <dbReference type="ARBA" id="ARBA00022840"/>
    </source>
</evidence>
<keyword evidence="5" id="KW-0067">ATP-binding</keyword>
<dbReference type="AlphaFoldDB" id="A0A9P0LUP4"/>
<evidence type="ECO:0000259" key="10">
    <source>
        <dbReference type="Pfam" id="PF00294"/>
    </source>
</evidence>
<evidence type="ECO:0000256" key="8">
    <source>
        <dbReference type="ARBA" id="ARBA00023277"/>
    </source>
</evidence>
<dbReference type="InterPro" id="IPR002139">
    <property type="entry name" value="Ribo/fructo_kinase"/>
</dbReference>
<evidence type="ECO:0000256" key="6">
    <source>
        <dbReference type="ARBA" id="ARBA00022842"/>
    </source>
</evidence>
<dbReference type="GO" id="GO:0005829">
    <property type="term" value="C:cytosol"/>
    <property type="evidence" value="ECO:0007669"/>
    <property type="project" value="TreeGrafter"/>
</dbReference>
<keyword evidence="7" id="KW-0630">Potassium</keyword>
<dbReference type="InterPro" id="IPR029056">
    <property type="entry name" value="Ribokinase-like"/>
</dbReference>
<dbReference type="OrthoDB" id="415590at2759"/>
<keyword evidence="1" id="KW-0808">Transferase</keyword>
<evidence type="ECO:0000256" key="3">
    <source>
        <dbReference type="ARBA" id="ARBA00022741"/>
    </source>
</evidence>
<dbReference type="GO" id="GO:0046872">
    <property type="term" value="F:metal ion binding"/>
    <property type="evidence" value="ECO:0007669"/>
    <property type="project" value="UniProtKB-KW"/>
</dbReference>
<dbReference type="GO" id="GO:0005524">
    <property type="term" value="F:ATP binding"/>
    <property type="evidence" value="ECO:0007669"/>
    <property type="project" value="UniProtKB-KW"/>
</dbReference>
<evidence type="ECO:0000256" key="2">
    <source>
        <dbReference type="ARBA" id="ARBA00022723"/>
    </source>
</evidence>
<organism evidence="11 12">
    <name type="scientific">Acanthoscelides obtectus</name>
    <name type="common">Bean weevil</name>
    <name type="synonym">Bruchus obtectus</name>
    <dbReference type="NCBI Taxonomy" id="200917"/>
    <lineage>
        <taxon>Eukaryota</taxon>
        <taxon>Metazoa</taxon>
        <taxon>Ecdysozoa</taxon>
        <taxon>Arthropoda</taxon>
        <taxon>Hexapoda</taxon>
        <taxon>Insecta</taxon>
        <taxon>Pterygota</taxon>
        <taxon>Neoptera</taxon>
        <taxon>Endopterygota</taxon>
        <taxon>Coleoptera</taxon>
        <taxon>Polyphaga</taxon>
        <taxon>Cucujiformia</taxon>
        <taxon>Chrysomeloidea</taxon>
        <taxon>Chrysomelidae</taxon>
        <taxon>Bruchinae</taxon>
        <taxon>Bruchini</taxon>
        <taxon>Acanthoscelides</taxon>
    </lineage>
</organism>
<dbReference type="SUPFAM" id="SSF53613">
    <property type="entry name" value="Ribokinase-like"/>
    <property type="match status" value="1"/>
</dbReference>
<proteinExistence type="predicted"/>
<dbReference type="PANTHER" id="PTHR10584">
    <property type="entry name" value="SUGAR KINASE"/>
    <property type="match status" value="1"/>
</dbReference>
<evidence type="ECO:0000256" key="7">
    <source>
        <dbReference type="ARBA" id="ARBA00022958"/>
    </source>
</evidence>
<keyword evidence="12" id="KW-1185">Reference proteome</keyword>
<feature type="compositionally biased region" description="Polar residues" evidence="9">
    <location>
        <begin position="230"/>
        <end position="242"/>
    </location>
</feature>
<name>A0A9P0LUP4_ACAOB</name>
<comment type="caution">
    <text evidence="11">The sequence shown here is derived from an EMBL/GenBank/DDBJ whole genome shotgun (WGS) entry which is preliminary data.</text>
</comment>
<keyword evidence="8" id="KW-0119">Carbohydrate metabolism</keyword>
<reference evidence="11" key="1">
    <citation type="submission" date="2022-03" db="EMBL/GenBank/DDBJ databases">
        <authorList>
            <person name="Sayadi A."/>
        </authorList>
    </citation>
    <scope>NUCLEOTIDE SEQUENCE</scope>
</reference>
<sequence>MTPSIVVVGSCMIDFVSYAPRLPIAGETIHGTKFVNNFGGKGANQCVAAAKLGGNVTMIGRVGDDIWGVKYIDYLNGLNVNSEYVRTTTDCSTGVAQIIVSESGENQIVITAGANQKLDVTDVKLAEHIIRHADVLVLQLETPPEVAIEALEMCTGELKKKRESLISTYRLYRKKILDSTHSGSSVDDIFKPNWFAYDLMDSFLAPIYDKTDTYTINTESMKFPDEDSMQDNLSAGDTSTPSVKKRRESEISEVRAQMKTAVNVLKNISDRPRVEVDEVHLYC</sequence>
<keyword evidence="6" id="KW-0460">Magnesium</keyword>
<keyword evidence="3" id="KW-0547">Nucleotide-binding</keyword>
<keyword evidence="4" id="KW-0418">Kinase</keyword>
<feature type="region of interest" description="Disordered" evidence="9">
    <location>
        <begin position="221"/>
        <end position="252"/>
    </location>
</feature>
<evidence type="ECO:0000256" key="1">
    <source>
        <dbReference type="ARBA" id="ARBA00022679"/>
    </source>
</evidence>
<evidence type="ECO:0000313" key="11">
    <source>
        <dbReference type="EMBL" id="CAH1999326.1"/>
    </source>
</evidence>
<dbReference type="PRINTS" id="PR00990">
    <property type="entry name" value="RIBOKINASE"/>
</dbReference>
<dbReference type="InterPro" id="IPR011877">
    <property type="entry name" value="Ribokinase"/>
</dbReference>
<feature type="domain" description="Carbohydrate kinase PfkB" evidence="10">
    <location>
        <begin position="4"/>
        <end position="160"/>
    </location>
</feature>
<dbReference type="EMBL" id="CAKOFQ010007361">
    <property type="protein sequence ID" value="CAH1999326.1"/>
    <property type="molecule type" value="Genomic_DNA"/>
</dbReference>
<accession>A0A9P0LUP4</accession>
<dbReference type="Gene3D" id="3.40.1190.20">
    <property type="match status" value="1"/>
</dbReference>